<organism evidence="3 4">
    <name type="scientific">Tannerella forsythia</name>
    <name type="common">Bacteroides forsythus</name>
    <dbReference type="NCBI Taxonomy" id="28112"/>
    <lineage>
        <taxon>Bacteria</taxon>
        <taxon>Pseudomonadati</taxon>
        <taxon>Bacteroidota</taxon>
        <taxon>Bacteroidia</taxon>
        <taxon>Bacteroidales</taxon>
        <taxon>Tannerellaceae</taxon>
        <taxon>Tannerella</taxon>
    </lineage>
</organism>
<evidence type="ECO:0000256" key="1">
    <source>
        <dbReference type="SAM" id="Phobius"/>
    </source>
</evidence>
<dbReference type="InterPro" id="IPR000253">
    <property type="entry name" value="FHA_dom"/>
</dbReference>
<dbReference type="Pfam" id="PF00498">
    <property type="entry name" value="FHA"/>
    <property type="match status" value="1"/>
</dbReference>
<dbReference type="InterPro" id="IPR008984">
    <property type="entry name" value="SMAD_FHA_dom_sf"/>
</dbReference>
<evidence type="ECO:0000313" key="3">
    <source>
        <dbReference type="EMBL" id="RRD58352.1"/>
    </source>
</evidence>
<proteinExistence type="predicted"/>
<evidence type="ECO:0000259" key="2">
    <source>
        <dbReference type="PROSITE" id="PS50006"/>
    </source>
</evidence>
<comment type="caution">
    <text evidence="3">The sequence shown here is derived from an EMBL/GenBank/DDBJ whole genome shotgun (WGS) entry which is preliminary data.</text>
</comment>
<feature type="transmembrane region" description="Helical" evidence="1">
    <location>
        <begin position="153"/>
        <end position="173"/>
    </location>
</feature>
<name>A0A3P1XHT5_TANFO</name>
<keyword evidence="1" id="KW-0472">Membrane</keyword>
<feature type="transmembrane region" description="Helical" evidence="1">
    <location>
        <begin position="130"/>
        <end position="147"/>
    </location>
</feature>
<keyword evidence="1" id="KW-0812">Transmembrane</keyword>
<dbReference type="PROSITE" id="PS50006">
    <property type="entry name" value="FHA_DOMAIN"/>
    <property type="match status" value="1"/>
</dbReference>
<dbReference type="CDD" id="cd00060">
    <property type="entry name" value="FHA"/>
    <property type="match status" value="1"/>
</dbReference>
<accession>A0A3P1XHT5</accession>
<dbReference type="SUPFAM" id="SSF49879">
    <property type="entry name" value="SMAD/FHA domain"/>
    <property type="match status" value="1"/>
</dbReference>
<dbReference type="SMART" id="SM00240">
    <property type="entry name" value="FHA"/>
    <property type="match status" value="1"/>
</dbReference>
<sequence length="225" mass="25249">MNKTTIRLGRAPENDKVFAQGDVSGKHALITMIGENEYKVEDLDSANGTYVNGYRIKKAVISNRDELRLSANVIVDFPALFGKTKKHELPPNPKTNLKDYVKEFQELKSLYVKYKDDRKRILRRNNQKMAILRGAITFSPMLALMLTGGNTHLMGVMILGSTLAGVLTSGVSIQDKLDELDENFRIRYVCPNRKCGQQLNGQPWAVIHATGFCPKCGAIYNMNKL</sequence>
<keyword evidence="1" id="KW-1133">Transmembrane helix</keyword>
<dbReference type="EMBL" id="RQYS01000064">
    <property type="protein sequence ID" value="RRD58352.1"/>
    <property type="molecule type" value="Genomic_DNA"/>
</dbReference>
<feature type="domain" description="FHA" evidence="2">
    <location>
        <begin position="6"/>
        <end position="56"/>
    </location>
</feature>
<reference evidence="3 4" key="1">
    <citation type="submission" date="2018-11" db="EMBL/GenBank/DDBJ databases">
        <title>Genomes From Bacteria Associated with the Canine Oral Cavity: a Test Case for Automated Genome-Based Taxonomic Assignment.</title>
        <authorList>
            <person name="Coil D.A."/>
            <person name="Jospin G."/>
            <person name="Darling A.E."/>
            <person name="Wallis C."/>
            <person name="Davis I.J."/>
            <person name="Harris S."/>
            <person name="Eisen J.A."/>
            <person name="Holcombe L.J."/>
            <person name="O'Flynn C."/>
        </authorList>
    </citation>
    <scope>NUCLEOTIDE SEQUENCE [LARGE SCALE GENOMIC DNA]</scope>
    <source>
        <strain evidence="3 4">OH2617_COT-023</strain>
    </source>
</reference>
<dbReference type="OrthoDB" id="9816434at2"/>
<protein>
    <submittedName>
        <fullName evidence="3">FHA domain-containing protein</fullName>
    </submittedName>
</protein>
<gene>
    <name evidence="3" type="ORF">EII40_12070</name>
</gene>
<dbReference type="Gene3D" id="2.60.200.20">
    <property type="match status" value="1"/>
</dbReference>
<dbReference type="Proteomes" id="UP000278609">
    <property type="component" value="Unassembled WGS sequence"/>
</dbReference>
<dbReference type="RefSeq" id="WP_124752479.1">
    <property type="nucleotide sequence ID" value="NZ_RQYS01000064.1"/>
</dbReference>
<dbReference type="AlphaFoldDB" id="A0A3P1XHT5"/>
<evidence type="ECO:0000313" key="4">
    <source>
        <dbReference type="Proteomes" id="UP000278609"/>
    </source>
</evidence>